<dbReference type="InterPro" id="IPR013342">
    <property type="entry name" value="Mandelate_racemase_C"/>
</dbReference>
<dbReference type="SUPFAM" id="SSF54826">
    <property type="entry name" value="Enolase N-terminal domain-like"/>
    <property type="match status" value="1"/>
</dbReference>
<keyword evidence="6" id="KW-1185">Reference proteome</keyword>
<keyword evidence="3" id="KW-0460">Magnesium</keyword>
<dbReference type="InterPro" id="IPR046945">
    <property type="entry name" value="RHMD-like"/>
</dbReference>
<feature type="domain" description="Mandelate racemase/muconate lactonizing enzyme C-terminal" evidence="4">
    <location>
        <begin position="158"/>
        <end position="259"/>
    </location>
</feature>
<dbReference type="Gene3D" id="3.20.20.120">
    <property type="entry name" value="Enolase-like C-terminal domain"/>
    <property type="match status" value="1"/>
</dbReference>
<dbReference type="Proteomes" id="UP001429745">
    <property type="component" value="Unassembled WGS sequence"/>
</dbReference>
<evidence type="ECO:0000313" key="6">
    <source>
        <dbReference type="Proteomes" id="UP001429745"/>
    </source>
</evidence>
<organism evidence="5 6">
    <name type="scientific">Microbacterium salsuginis</name>
    <dbReference type="NCBI Taxonomy" id="2722803"/>
    <lineage>
        <taxon>Bacteria</taxon>
        <taxon>Bacillati</taxon>
        <taxon>Actinomycetota</taxon>
        <taxon>Actinomycetes</taxon>
        <taxon>Micrococcales</taxon>
        <taxon>Microbacteriaceae</taxon>
        <taxon>Microbacterium</taxon>
    </lineage>
</organism>
<comment type="cofactor">
    <cofactor evidence="1">
        <name>Mg(2+)</name>
        <dbReference type="ChEBI" id="CHEBI:18420"/>
    </cofactor>
</comment>
<gene>
    <name evidence="5" type="ORF">HF576_09995</name>
</gene>
<reference evidence="5 6" key="1">
    <citation type="submission" date="2020-04" db="EMBL/GenBank/DDBJ databases">
        <title>CFH 90308 Microbacterium sp.</title>
        <authorList>
            <person name="Nie G."/>
            <person name="Ming H."/>
            <person name="Xia T."/>
        </authorList>
    </citation>
    <scope>NUCLEOTIDE SEQUENCE [LARGE SCALE GENOMIC DNA]</scope>
    <source>
        <strain evidence="5 6">CFH 90308</strain>
    </source>
</reference>
<dbReference type="Pfam" id="PF13378">
    <property type="entry name" value="MR_MLE_C"/>
    <property type="match status" value="1"/>
</dbReference>
<accession>A0ABX1KCX8</accession>
<dbReference type="InterPro" id="IPR013341">
    <property type="entry name" value="Mandelate_racemase_N_dom"/>
</dbReference>
<dbReference type="Gene3D" id="3.30.390.10">
    <property type="entry name" value="Enolase-like, N-terminal domain"/>
    <property type="match status" value="1"/>
</dbReference>
<evidence type="ECO:0000256" key="1">
    <source>
        <dbReference type="ARBA" id="ARBA00001946"/>
    </source>
</evidence>
<dbReference type="PROSITE" id="PS00908">
    <property type="entry name" value="MR_MLE_1"/>
    <property type="match status" value="1"/>
</dbReference>
<dbReference type="InterPro" id="IPR029017">
    <property type="entry name" value="Enolase-like_N"/>
</dbReference>
<dbReference type="PANTHER" id="PTHR13794:SF58">
    <property type="entry name" value="MITOCHONDRIAL ENOLASE SUPERFAMILY MEMBER 1"/>
    <property type="match status" value="1"/>
</dbReference>
<sequence length="371" mass="39316">MLKITAVDTRVVPFSTATWLDEERISSPLSWFPRFAERRSTWRGPGADLVWVRVRAGDELVGIGQSRGGTVTEAAIRDHLTPLLLGQDAASVASLGEQLKRALGPYAHGFLGAMAVSAVELALWDLNARAMAVPLYRLFGGHGEPLRHYVTIGSAELIDEARELLEGAIDVDVVKVPMAFGPADGSGSVAANVARVEKLRAQVPPHVRIAVDCFASWDVAYAARFSRACEGLGLAWIEEPLGYDDVVSHLRLRDALDGTVQIATGEHLAGVKVAEELITRGAVDVIQTDVTWCGGIGIARTIASVAAEHGVTFAPHASTLQPWALHLLSACAPDSLAETLVLSATTSVDAPRASGRSGVGLAPADLGFLDR</sequence>
<evidence type="ECO:0000259" key="4">
    <source>
        <dbReference type="SMART" id="SM00922"/>
    </source>
</evidence>
<dbReference type="InterPro" id="IPR018110">
    <property type="entry name" value="Mandel_Rmase/mucon_lact_enz_CS"/>
</dbReference>
<dbReference type="SFLD" id="SFLDS00001">
    <property type="entry name" value="Enolase"/>
    <property type="match status" value="1"/>
</dbReference>
<comment type="caution">
    <text evidence="5">The sequence shown here is derived from an EMBL/GenBank/DDBJ whole genome shotgun (WGS) entry which is preliminary data.</text>
</comment>
<dbReference type="SMART" id="SM00922">
    <property type="entry name" value="MR_MLE"/>
    <property type="match status" value="1"/>
</dbReference>
<dbReference type="SUPFAM" id="SSF51604">
    <property type="entry name" value="Enolase C-terminal domain-like"/>
    <property type="match status" value="1"/>
</dbReference>
<dbReference type="RefSeq" id="WP_168912640.1">
    <property type="nucleotide sequence ID" value="NZ_JABACI010000002.1"/>
</dbReference>
<dbReference type="Pfam" id="PF02746">
    <property type="entry name" value="MR_MLE_N"/>
    <property type="match status" value="1"/>
</dbReference>
<dbReference type="InterPro" id="IPR029065">
    <property type="entry name" value="Enolase_C-like"/>
</dbReference>
<dbReference type="PANTHER" id="PTHR13794">
    <property type="entry name" value="ENOLASE SUPERFAMILY, MANDELATE RACEMASE"/>
    <property type="match status" value="1"/>
</dbReference>
<dbReference type="EMBL" id="JABACI010000002">
    <property type="protein sequence ID" value="NLP84183.1"/>
    <property type="molecule type" value="Genomic_DNA"/>
</dbReference>
<evidence type="ECO:0000256" key="2">
    <source>
        <dbReference type="ARBA" id="ARBA00022723"/>
    </source>
</evidence>
<proteinExistence type="predicted"/>
<protein>
    <submittedName>
        <fullName evidence="5">Mandelate racemase/muconate lactonizing enzyme family protein</fullName>
    </submittedName>
</protein>
<name>A0ABX1KCX8_9MICO</name>
<keyword evidence="2" id="KW-0479">Metal-binding</keyword>
<dbReference type="InterPro" id="IPR036849">
    <property type="entry name" value="Enolase-like_C_sf"/>
</dbReference>
<evidence type="ECO:0000256" key="3">
    <source>
        <dbReference type="ARBA" id="ARBA00022842"/>
    </source>
</evidence>
<dbReference type="CDD" id="cd03316">
    <property type="entry name" value="MR_like"/>
    <property type="match status" value="1"/>
</dbReference>
<evidence type="ECO:0000313" key="5">
    <source>
        <dbReference type="EMBL" id="NLP84183.1"/>
    </source>
</evidence>